<keyword evidence="4" id="KW-1185">Reference proteome</keyword>
<dbReference type="AlphaFoldDB" id="A0A7W8BP62"/>
<dbReference type="Gene3D" id="3.90.920.10">
    <property type="entry name" value="DNA primase, PRIM domain"/>
    <property type="match status" value="1"/>
</dbReference>
<dbReference type="InterPro" id="IPR014145">
    <property type="entry name" value="LigD_pol_dom"/>
</dbReference>
<evidence type="ECO:0000256" key="1">
    <source>
        <dbReference type="SAM" id="MobiDB-lite"/>
    </source>
</evidence>
<dbReference type="PANTHER" id="PTHR42705">
    <property type="entry name" value="BIFUNCTIONAL NON-HOMOLOGOUS END JOINING PROTEIN LIGD"/>
    <property type="match status" value="1"/>
</dbReference>
<proteinExistence type="predicted"/>
<comment type="caution">
    <text evidence="3">The sequence shown here is derived from an EMBL/GenBank/DDBJ whole genome shotgun (WGS) entry which is preliminary data.</text>
</comment>
<dbReference type="PANTHER" id="PTHR42705:SF2">
    <property type="entry name" value="BIFUNCTIONAL NON-HOMOLOGOUS END JOINING PROTEIN LIGD"/>
    <property type="match status" value="1"/>
</dbReference>
<evidence type="ECO:0000259" key="2">
    <source>
        <dbReference type="Pfam" id="PF21686"/>
    </source>
</evidence>
<dbReference type="Proteomes" id="UP000568022">
    <property type="component" value="Unassembled WGS sequence"/>
</dbReference>
<dbReference type="EMBL" id="JACHJE010000006">
    <property type="protein sequence ID" value="MBB5126248.1"/>
    <property type="molecule type" value="Genomic_DNA"/>
</dbReference>
<feature type="compositionally biased region" description="Basic residues" evidence="1">
    <location>
        <begin position="62"/>
        <end position="79"/>
    </location>
</feature>
<reference evidence="3 4" key="1">
    <citation type="submission" date="2020-08" db="EMBL/GenBank/DDBJ databases">
        <title>Genomic Encyclopedia of Type Strains, Phase III (KMG-III): the genomes of soil and plant-associated and newly described type strains.</title>
        <authorList>
            <person name="Whitman W."/>
        </authorList>
    </citation>
    <scope>NUCLEOTIDE SEQUENCE [LARGE SCALE GENOMIC DNA]</scope>
    <source>
        <strain evidence="3 4">CECT 3226</strain>
    </source>
</reference>
<feature type="domain" description="DNA ligase D polymerase" evidence="2">
    <location>
        <begin position="2"/>
        <end position="57"/>
    </location>
</feature>
<protein>
    <submittedName>
        <fullName evidence="3">DNA primase</fullName>
    </submittedName>
</protein>
<evidence type="ECO:0000313" key="4">
    <source>
        <dbReference type="Proteomes" id="UP000568022"/>
    </source>
</evidence>
<accession>A0A7W8BP62</accession>
<dbReference type="InterPro" id="IPR052171">
    <property type="entry name" value="NHEJ_LigD"/>
</dbReference>
<evidence type="ECO:0000313" key="3">
    <source>
        <dbReference type="EMBL" id="MBB5126248.1"/>
    </source>
</evidence>
<name>A0A7W8BP62_9ACTN</name>
<sequence length="79" mass="8724">MQRNAYAQTAVAPYTVRALPGAPVATPLSRDQLDDPDLHARRWTVADAVEQARTDPWAGLPRRGRAPGPARRRLRALRG</sequence>
<organism evidence="3 4">
    <name type="scientific">Streptomyces griseoloalbus</name>
    <dbReference type="NCBI Taxonomy" id="67303"/>
    <lineage>
        <taxon>Bacteria</taxon>
        <taxon>Bacillati</taxon>
        <taxon>Actinomycetota</taxon>
        <taxon>Actinomycetes</taxon>
        <taxon>Kitasatosporales</taxon>
        <taxon>Streptomycetaceae</taxon>
        <taxon>Streptomyces</taxon>
    </lineage>
</organism>
<gene>
    <name evidence="3" type="ORF">FHS32_002985</name>
</gene>
<feature type="region of interest" description="Disordered" evidence="1">
    <location>
        <begin position="52"/>
        <end position="79"/>
    </location>
</feature>
<dbReference type="Pfam" id="PF21686">
    <property type="entry name" value="LigD_Prim-Pol"/>
    <property type="match status" value="1"/>
</dbReference>